<dbReference type="OMA" id="AYTDIYA"/>
<reference evidence="2" key="1">
    <citation type="submission" date="2011-07" db="EMBL/GenBank/DDBJ databases">
        <title>The Genome Sequence of Exophiala (Wangiella) dermatitidis NIH/UT8656.</title>
        <authorList>
            <consortium name="The Broad Institute Genome Sequencing Platform"/>
            <person name="Cuomo C."/>
            <person name="Wang Z."/>
            <person name="Hunicke-Smith S."/>
            <person name="Szanislo P.J."/>
            <person name="Earl A."/>
            <person name="Young S.K."/>
            <person name="Zeng Q."/>
            <person name="Gargeya S."/>
            <person name="Fitzgerald M."/>
            <person name="Haas B."/>
            <person name="Abouelleil A."/>
            <person name="Alvarado L."/>
            <person name="Arachchi H.M."/>
            <person name="Berlin A."/>
            <person name="Brown A."/>
            <person name="Chapman S.B."/>
            <person name="Chen Z."/>
            <person name="Dunbar C."/>
            <person name="Freedman E."/>
            <person name="Gearin G."/>
            <person name="Gellesch M."/>
            <person name="Goldberg J."/>
            <person name="Griggs A."/>
            <person name="Gujja S."/>
            <person name="Heiman D."/>
            <person name="Howarth C."/>
            <person name="Larson L."/>
            <person name="Lui A."/>
            <person name="MacDonald P.J.P."/>
            <person name="Montmayeur A."/>
            <person name="Murphy C."/>
            <person name="Neiman D."/>
            <person name="Pearson M."/>
            <person name="Priest M."/>
            <person name="Roberts A."/>
            <person name="Saif S."/>
            <person name="Shea T."/>
            <person name="Shenoy N."/>
            <person name="Sisk P."/>
            <person name="Stolte C."/>
            <person name="Sykes S."/>
            <person name="Wortman J."/>
            <person name="Nusbaum C."/>
            <person name="Birren B."/>
        </authorList>
    </citation>
    <scope>NUCLEOTIDE SEQUENCE</scope>
    <source>
        <strain evidence="2">NIH/UT8656</strain>
    </source>
</reference>
<dbReference type="Proteomes" id="UP000007304">
    <property type="component" value="Unassembled WGS sequence"/>
</dbReference>
<sequence length="282" mass="32121">MSWFRSRRVLGGLALTTLGIGYGTHLYLNSLERRYPALPPETTTSKILRVPDDPKTQRCAYVDVFAARVPLRKLLQSDNSNGFESTSSSNSTHQDLALLWAQRFLDSRIMRMERDYFGLPRLNPANSEELRDAKEGDWRLGEVRVVRRSSEADADAEGSLLLQRPSKTSTSTSTSSPNNRVKAVLFCWRMPDDPRLFFEKLAAWGYPWRLMSGGRHELNVELLEPTADDNGEEAMVEVRFAAAHDYHIVPAEGDRQKIIPGWVMRLHRGFGRFVLDQVVKEL</sequence>
<dbReference type="EMBL" id="JH226137">
    <property type="protein sequence ID" value="EHY60855.1"/>
    <property type="molecule type" value="Genomic_DNA"/>
</dbReference>
<evidence type="ECO:0000313" key="3">
    <source>
        <dbReference type="Proteomes" id="UP000007304"/>
    </source>
</evidence>
<name>H6CAQ8_EXODN</name>
<gene>
    <name evidence="2" type="ORF">HMPREF1120_08799</name>
</gene>
<proteinExistence type="predicted"/>
<keyword evidence="3" id="KW-1185">Reference proteome</keyword>
<dbReference type="RefSeq" id="XP_009161316.1">
    <property type="nucleotide sequence ID" value="XM_009163068.1"/>
</dbReference>
<protein>
    <submittedName>
        <fullName evidence="2">Uncharacterized protein</fullName>
    </submittedName>
</protein>
<dbReference type="AlphaFoldDB" id="H6CAQ8"/>
<feature type="region of interest" description="Disordered" evidence="1">
    <location>
        <begin position="156"/>
        <end position="177"/>
    </location>
</feature>
<dbReference type="GeneID" id="20313438"/>
<evidence type="ECO:0000256" key="1">
    <source>
        <dbReference type="SAM" id="MobiDB-lite"/>
    </source>
</evidence>
<dbReference type="InParanoid" id="H6CAQ8"/>
<accession>H6CAQ8</accession>
<dbReference type="HOGENOM" id="CLU_078026_0_0_1"/>
<evidence type="ECO:0000313" key="2">
    <source>
        <dbReference type="EMBL" id="EHY60855.1"/>
    </source>
</evidence>
<dbReference type="VEuPathDB" id="FungiDB:HMPREF1120_08799"/>
<organism evidence="2 3">
    <name type="scientific">Exophiala dermatitidis (strain ATCC 34100 / CBS 525.76 / NIH/UT8656)</name>
    <name type="common">Black yeast</name>
    <name type="synonym">Wangiella dermatitidis</name>
    <dbReference type="NCBI Taxonomy" id="858893"/>
    <lineage>
        <taxon>Eukaryota</taxon>
        <taxon>Fungi</taxon>
        <taxon>Dikarya</taxon>
        <taxon>Ascomycota</taxon>
        <taxon>Pezizomycotina</taxon>
        <taxon>Eurotiomycetes</taxon>
        <taxon>Chaetothyriomycetidae</taxon>
        <taxon>Chaetothyriales</taxon>
        <taxon>Herpotrichiellaceae</taxon>
        <taxon>Exophiala</taxon>
    </lineage>
</organism>
<feature type="compositionally biased region" description="Low complexity" evidence="1">
    <location>
        <begin position="166"/>
        <end position="176"/>
    </location>
</feature>
<dbReference type="eggNOG" id="ENOG502S4V9">
    <property type="taxonomic scope" value="Eukaryota"/>
</dbReference>